<proteinExistence type="inferred from homology"/>
<name>A0A3E2W019_CLOIN</name>
<dbReference type="CDD" id="cd03349">
    <property type="entry name" value="LbH_XAT"/>
    <property type="match status" value="1"/>
</dbReference>
<dbReference type="PANTHER" id="PTHR43300">
    <property type="entry name" value="ACETYLTRANSFERASE"/>
    <property type="match status" value="1"/>
</dbReference>
<keyword evidence="2 6" id="KW-0808">Transferase</keyword>
<sequence>MKENLIYPRSDDPHTVYIKNVITRPEITAGEFSMYNDHAQDPRDFEKHNVLYQYPVNRDRLIIGKFCSIACGAKFLFNSANHALQSLSTYPFPIFFEEWQQMPENVTSAWDNKGDIVIGNDVWIGYEAVILAGVTIGDGAIIGTRALVTKDVAPYTIVGGMPAREIRLRFSEETIAELLALKWWDWPIELIQSNIAALQNGDIRQLKNARKHSHPYEGLNSI</sequence>
<evidence type="ECO:0000256" key="4">
    <source>
        <dbReference type="ARBA" id="ARBA00023251"/>
    </source>
</evidence>
<dbReference type="PANTHER" id="PTHR43300:SF11">
    <property type="entry name" value="ACETYLTRANSFERASE RV3034C-RELATED"/>
    <property type="match status" value="1"/>
</dbReference>
<keyword evidence="4" id="KW-0046">Antibiotic resistance</keyword>
<reference evidence="6 7" key="1">
    <citation type="submission" date="2018-08" db="EMBL/GenBank/DDBJ databases">
        <title>A genome reference for cultivated species of the human gut microbiota.</title>
        <authorList>
            <person name="Zou Y."/>
            <person name="Xue W."/>
            <person name="Luo G."/>
        </authorList>
    </citation>
    <scope>NUCLEOTIDE SEQUENCE [LARGE SCALE GENOMIC DNA]</scope>
    <source>
        <strain evidence="6 7">OF01-2LB</strain>
    </source>
</reference>
<organism evidence="6 7">
    <name type="scientific">Clostridium innocuum</name>
    <dbReference type="NCBI Taxonomy" id="1522"/>
    <lineage>
        <taxon>Bacteria</taxon>
        <taxon>Bacillati</taxon>
        <taxon>Bacillota</taxon>
        <taxon>Clostridia</taxon>
        <taxon>Eubacteriales</taxon>
        <taxon>Clostridiaceae</taxon>
        <taxon>Clostridium</taxon>
    </lineage>
</organism>
<dbReference type="OrthoDB" id="9801697at2"/>
<evidence type="ECO:0000313" key="6">
    <source>
        <dbReference type="EMBL" id="RGC17213.1"/>
    </source>
</evidence>
<protein>
    <submittedName>
        <fullName evidence="6">Antibiotic acetyltransferase</fullName>
    </submittedName>
</protein>
<evidence type="ECO:0000313" key="7">
    <source>
        <dbReference type="Proteomes" id="UP000260025"/>
    </source>
</evidence>
<comment type="similarity">
    <text evidence="1">Belongs to the transferase hexapeptide repeat family.</text>
</comment>
<keyword evidence="3" id="KW-0677">Repeat</keyword>
<dbReference type="InterPro" id="IPR011004">
    <property type="entry name" value="Trimer_LpxA-like_sf"/>
</dbReference>
<evidence type="ECO:0000256" key="1">
    <source>
        <dbReference type="ARBA" id="ARBA00007274"/>
    </source>
</evidence>
<keyword evidence="5" id="KW-0012">Acyltransferase</keyword>
<dbReference type="Gene3D" id="2.160.10.10">
    <property type="entry name" value="Hexapeptide repeat proteins"/>
    <property type="match status" value="1"/>
</dbReference>
<dbReference type="PROSITE" id="PS00101">
    <property type="entry name" value="HEXAPEP_TRANSFERASES"/>
    <property type="match status" value="1"/>
</dbReference>
<evidence type="ECO:0000256" key="2">
    <source>
        <dbReference type="ARBA" id="ARBA00022679"/>
    </source>
</evidence>
<dbReference type="InterPro" id="IPR050179">
    <property type="entry name" value="Trans_hexapeptide_repeat"/>
</dbReference>
<dbReference type="AlphaFoldDB" id="A0A3E2W019"/>
<dbReference type="InterPro" id="IPR001451">
    <property type="entry name" value="Hexapep"/>
</dbReference>
<evidence type="ECO:0000256" key="5">
    <source>
        <dbReference type="ARBA" id="ARBA00023315"/>
    </source>
</evidence>
<dbReference type="GO" id="GO:0016746">
    <property type="term" value="F:acyltransferase activity"/>
    <property type="evidence" value="ECO:0007669"/>
    <property type="project" value="UniProtKB-KW"/>
</dbReference>
<dbReference type="Pfam" id="PF00132">
    <property type="entry name" value="Hexapep"/>
    <property type="match status" value="1"/>
</dbReference>
<dbReference type="GO" id="GO:0046677">
    <property type="term" value="P:response to antibiotic"/>
    <property type="evidence" value="ECO:0007669"/>
    <property type="project" value="UniProtKB-KW"/>
</dbReference>
<dbReference type="InterPro" id="IPR018357">
    <property type="entry name" value="Hexapep_transf_CS"/>
</dbReference>
<dbReference type="EMBL" id="QVEV01000005">
    <property type="protein sequence ID" value="RGC17213.1"/>
    <property type="molecule type" value="Genomic_DNA"/>
</dbReference>
<evidence type="ECO:0000256" key="3">
    <source>
        <dbReference type="ARBA" id="ARBA00022737"/>
    </source>
</evidence>
<gene>
    <name evidence="6" type="ORF">DXA38_05060</name>
</gene>
<dbReference type="Proteomes" id="UP000260025">
    <property type="component" value="Unassembled WGS sequence"/>
</dbReference>
<comment type="caution">
    <text evidence="6">The sequence shown here is derived from an EMBL/GenBank/DDBJ whole genome shotgun (WGS) entry which is preliminary data.</text>
</comment>
<accession>A0A3E2W019</accession>
<dbReference type="FunFam" id="2.160.10.10:FF:000037">
    <property type="entry name" value="Streptogramin A acetyltransferase"/>
    <property type="match status" value="1"/>
</dbReference>
<dbReference type="RefSeq" id="WP_117442255.1">
    <property type="nucleotide sequence ID" value="NZ_JAJFEN010000048.1"/>
</dbReference>
<dbReference type="SUPFAM" id="SSF51161">
    <property type="entry name" value="Trimeric LpxA-like enzymes"/>
    <property type="match status" value="1"/>
</dbReference>